<organism evidence="3 4">
    <name type="scientific">Scytalidium lignicola</name>
    <name type="common">Hyphomycete</name>
    <dbReference type="NCBI Taxonomy" id="5539"/>
    <lineage>
        <taxon>Eukaryota</taxon>
        <taxon>Fungi</taxon>
        <taxon>Dikarya</taxon>
        <taxon>Ascomycota</taxon>
        <taxon>Pezizomycotina</taxon>
        <taxon>Leotiomycetes</taxon>
        <taxon>Leotiomycetes incertae sedis</taxon>
        <taxon>Scytalidium</taxon>
    </lineage>
</organism>
<dbReference type="OrthoDB" id="3592703at2759"/>
<dbReference type="InterPro" id="IPR051687">
    <property type="entry name" value="Peroxisomal_Beta-Oxidation"/>
</dbReference>
<gene>
    <name evidence="3" type="ORF">B7463_g5543</name>
</gene>
<dbReference type="Gene3D" id="3.40.50.720">
    <property type="entry name" value="NAD(P)-binding Rossmann-like Domain"/>
    <property type="match status" value="1"/>
</dbReference>
<sequence length="84" mass="8545">MLPFVNRTVVVTEGAGALGRAISVAFAKSGANVVVNDLGSLPNGEGSSKTAAEEVVQHIRNLGLSAVADSNSVIEGKKIIVVSR</sequence>
<dbReference type="GO" id="GO:0016491">
    <property type="term" value="F:oxidoreductase activity"/>
    <property type="evidence" value="ECO:0007669"/>
    <property type="project" value="UniProtKB-KW"/>
</dbReference>
<dbReference type="Proteomes" id="UP000258309">
    <property type="component" value="Unassembled WGS sequence"/>
</dbReference>
<evidence type="ECO:0000256" key="1">
    <source>
        <dbReference type="ARBA" id="ARBA00006484"/>
    </source>
</evidence>
<comment type="similarity">
    <text evidence="1">Belongs to the short-chain dehydrogenases/reductases (SDR) family.</text>
</comment>
<evidence type="ECO:0000313" key="3">
    <source>
        <dbReference type="EMBL" id="RFU30807.1"/>
    </source>
</evidence>
<dbReference type="AlphaFoldDB" id="A0A3E2HBV5"/>
<dbReference type="EMBL" id="NCSJ02000091">
    <property type="protein sequence ID" value="RFU30807.1"/>
    <property type="molecule type" value="Genomic_DNA"/>
</dbReference>
<accession>A0A3E2HBV5</accession>
<keyword evidence="2" id="KW-0560">Oxidoreductase</keyword>
<name>A0A3E2HBV5_SCYLI</name>
<dbReference type="PANTHER" id="PTHR45024:SF2">
    <property type="entry name" value="SCP2 DOMAIN-CONTAINING PROTEIN"/>
    <property type="match status" value="1"/>
</dbReference>
<keyword evidence="4" id="KW-1185">Reference proteome</keyword>
<evidence type="ECO:0000313" key="4">
    <source>
        <dbReference type="Proteomes" id="UP000258309"/>
    </source>
</evidence>
<feature type="non-terminal residue" evidence="3">
    <location>
        <position position="84"/>
    </location>
</feature>
<evidence type="ECO:0000256" key="2">
    <source>
        <dbReference type="ARBA" id="ARBA00023002"/>
    </source>
</evidence>
<feature type="non-terminal residue" evidence="3">
    <location>
        <position position="1"/>
    </location>
</feature>
<protein>
    <submittedName>
        <fullName evidence="3">Uncharacterized protein</fullName>
    </submittedName>
</protein>
<comment type="caution">
    <text evidence="3">The sequence shown here is derived from an EMBL/GenBank/DDBJ whole genome shotgun (WGS) entry which is preliminary data.</text>
</comment>
<dbReference type="PANTHER" id="PTHR45024">
    <property type="entry name" value="DEHYDROGENASES, SHORT CHAIN"/>
    <property type="match status" value="1"/>
</dbReference>
<proteinExistence type="inferred from homology"/>
<reference evidence="3 4" key="1">
    <citation type="submission" date="2018-05" db="EMBL/GenBank/DDBJ databases">
        <title>Draft genome sequence of Scytalidium lignicola DSM 105466, a ubiquitous saprotrophic fungus.</title>
        <authorList>
            <person name="Buettner E."/>
            <person name="Gebauer A.M."/>
            <person name="Hofrichter M."/>
            <person name="Liers C."/>
            <person name="Kellner H."/>
        </authorList>
    </citation>
    <scope>NUCLEOTIDE SEQUENCE [LARGE SCALE GENOMIC DNA]</scope>
    <source>
        <strain evidence="3 4">DSM 105466</strain>
    </source>
</reference>
<dbReference type="STRING" id="5539.A0A3E2HBV5"/>
<dbReference type="SUPFAM" id="SSF51735">
    <property type="entry name" value="NAD(P)-binding Rossmann-fold domains"/>
    <property type="match status" value="1"/>
</dbReference>
<dbReference type="InterPro" id="IPR036291">
    <property type="entry name" value="NAD(P)-bd_dom_sf"/>
</dbReference>